<gene>
    <name evidence="4" type="ORF">H6A12_11040</name>
</gene>
<keyword evidence="5" id="KW-1185">Reference proteome</keyword>
<organism evidence="4 5">
    <name type="scientific">Merdimmobilis hominis</name>
    <dbReference type="NCBI Taxonomy" id="2897707"/>
    <lineage>
        <taxon>Bacteria</taxon>
        <taxon>Bacillati</taxon>
        <taxon>Bacillota</taxon>
        <taxon>Clostridia</taxon>
        <taxon>Eubacteriales</taxon>
        <taxon>Oscillospiraceae</taxon>
        <taxon>Merdimmobilis</taxon>
    </lineage>
</organism>
<feature type="repeat" description="ANK" evidence="3">
    <location>
        <begin position="182"/>
        <end position="214"/>
    </location>
</feature>
<dbReference type="Pfam" id="PF00023">
    <property type="entry name" value="Ank"/>
    <property type="match status" value="1"/>
</dbReference>
<evidence type="ECO:0000256" key="1">
    <source>
        <dbReference type="ARBA" id="ARBA00022737"/>
    </source>
</evidence>
<feature type="repeat" description="ANK" evidence="3">
    <location>
        <begin position="51"/>
        <end position="83"/>
    </location>
</feature>
<sequence>MSEVSYSNVPPMMAAIKSGDIEAIRSLLHAGHSPNEPQCYQVTIGARPREEETSPLELAVLENRMDMVRLLIEAGADLTHNPEELLYGSLRSRDLTLFSFLIHAGVRIPAKQEDIYRLFLHLENRRDPDILPVLDRLGMDLKRYGGEALRSMASRGNQMLAEYLIQNGADINYHKPDMVFPYASTPVTEAARHNDFSMVRWLVEQGADITIPDKYGDRPYTVAVQNKNQEMAAYLKALEPEGWHNEQEKVRQLMPYKLPAKLVEYLKTDPLRLEFPKQKWVKWAELYSFMDVQEMTWKRKKLLSLMAKMDNYSDYLLLWSPRDKKLWYLDVEHEEFHPLAKWDDFIADPGRYLNRMIEGEFEE</sequence>
<dbReference type="AlphaFoldDB" id="A0A939BEU4"/>
<protein>
    <submittedName>
        <fullName evidence="4">Ankyrin repeat domain-containing protein</fullName>
    </submittedName>
</protein>
<dbReference type="RefSeq" id="WP_204447848.1">
    <property type="nucleotide sequence ID" value="NZ_JACJKY010000023.1"/>
</dbReference>
<dbReference type="Gene3D" id="1.25.40.20">
    <property type="entry name" value="Ankyrin repeat-containing domain"/>
    <property type="match status" value="1"/>
</dbReference>
<accession>A0A939BEU4</accession>
<name>A0A939BEU4_9FIRM</name>
<reference evidence="4" key="1">
    <citation type="submission" date="2020-08" db="EMBL/GenBank/DDBJ databases">
        <authorList>
            <person name="Cejkova D."/>
            <person name="Kubasova T."/>
            <person name="Jahodarova E."/>
            <person name="Rychlik I."/>
        </authorList>
    </citation>
    <scope>NUCLEOTIDE SEQUENCE</scope>
    <source>
        <strain evidence="4">An559</strain>
    </source>
</reference>
<dbReference type="InterPro" id="IPR051631">
    <property type="entry name" value="Ankyrin-KH/SAM_domain"/>
</dbReference>
<dbReference type="Pfam" id="PF12796">
    <property type="entry name" value="Ank_2"/>
    <property type="match status" value="1"/>
</dbReference>
<reference evidence="4" key="2">
    <citation type="journal article" date="2021" name="Sci. Rep.">
        <title>The distribution of antibiotic resistance genes in chicken gut microbiota commensals.</title>
        <authorList>
            <person name="Juricova H."/>
            <person name="Matiasovicova J."/>
            <person name="Kubasova T."/>
            <person name="Cejkova D."/>
            <person name="Rychlik I."/>
        </authorList>
    </citation>
    <scope>NUCLEOTIDE SEQUENCE</scope>
    <source>
        <strain evidence="4">An559</strain>
    </source>
</reference>
<evidence type="ECO:0000256" key="3">
    <source>
        <dbReference type="PROSITE-ProRule" id="PRU00023"/>
    </source>
</evidence>
<dbReference type="PANTHER" id="PTHR23206:SF7">
    <property type="entry name" value="PROTEIN KINASE DOMAIN-CONTAINING PROTEIN"/>
    <property type="match status" value="1"/>
</dbReference>
<evidence type="ECO:0000256" key="2">
    <source>
        <dbReference type="ARBA" id="ARBA00023043"/>
    </source>
</evidence>
<dbReference type="Proteomes" id="UP000774750">
    <property type="component" value="Unassembled WGS sequence"/>
</dbReference>
<dbReference type="SMART" id="SM00248">
    <property type="entry name" value="ANK"/>
    <property type="match status" value="5"/>
</dbReference>
<dbReference type="PROSITE" id="PS50297">
    <property type="entry name" value="ANK_REP_REGION"/>
    <property type="match status" value="2"/>
</dbReference>
<dbReference type="InterPro" id="IPR002110">
    <property type="entry name" value="Ankyrin_rpt"/>
</dbReference>
<dbReference type="PANTHER" id="PTHR23206">
    <property type="entry name" value="MASK PROTEIN"/>
    <property type="match status" value="1"/>
</dbReference>
<keyword evidence="1" id="KW-0677">Repeat</keyword>
<dbReference type="GO" id="GO:0005737">
    <property type="term" value="C:cytoplasm"/>
    <property type="evidence" value="ECO:0007669"/>
    <property type="project" value="TreeGrafter"/>
</dbReference>
<keyword evidence="2 3" id="KW-0040">ANK repeat</keyword>
<proteinExistence type="predicted"/>
<evidence type="ECO:0000313" key="5">
    <source>
        <dbReference type="Proteomes" id="UP000774750"/>
    </source>
</evidence>
<dbReference type="PROSITE" id="PS50088">
    <property type="entry name" value="ANK_REPEAT"/>
    <property type="match status" value="3"/>
</dbReference>
<comment type="caution">
    <text evidence="4">The sequence shown here is derived from an EMBL/GenBank/DDBJ whole genome shotgun (WGS) entry which is preliminary data.</text>
</comment>
<dbReference type="InterPro" id="IPR036770">
    <property type="entry name" value="Ankyrin_rpt-contain_sf"/>
</dbReference>
<dbReference type="EMBL" id="JACJKY010000023">
    <property type="protein sequence ID" value="MBM6921685.1"/>
    <property type="molecule type" value="Genomic_DNA"/>
</dbReference>
<evidence type="ECO:0000313" key="4">
    <source>
        <dbReference type="EMBL" id="MBM6921685.1"/>
    </source>
</evidence>
<dbReference type="SUPFAM" id="SSF48403">
    <property type="entry name" value="Ankyrin repeat"/>
    <property type="match status" value="1"/>
</dbReference>
<feature type="repeat" description="ANK" evidence="3">
    <location>
        <begin position="144"/>
        <end position="176"/>
    </location>
</feature>